<dbReference type="EMBL" id="BLYJ01000026">
    <property type="protein sequence ID" value="GFO88823.1"/>
    <property type="molecule type" value="Genomic_DNA"/>
</dbReference>
<reference evidence="1 2" key="1">
    <citation type="submission" date="2020-06" db="EMBL/GenBank/DDBJ databases">
        <title>Characterization of fructooligosaccharide metabolism and fructooligosaccharide-degrading enzymes in human commensal butyrate producers.</title>
        <authorList>
            <person name="Tanno H."/>
            <person name="Fujii T."/>
            <person name="Hirano K."/>
            <person name="Maeno S."/>
            <person name="Tonozuka T."/>
            <person name="Sakamoto M."/>
            <person name="Ohkuma M."/>
            <person name="Tochio T."/>
            <person name="Endo A."/>
        </authorList>
    </citation>
    <scope>NUCLEOTIDE SEQUENCE [LARGE SCALE GENOMIC DNA]</scope>
    <source>
        <strain evidence="1 2">JCM 31056</strain>
    </source>
</reference>
<protein>
    <submittedName>
        <fullName evidence="1">Uncharacterized protein</fullName>
    </submittedName>
</protein>
<dbReference type="RefSeq" id="WP_188885801.1">
    <property type="nucleotide sequence ID" value="NZ_BLYJ01000026.1"/>
</dbReference>
<evidence type="ECO:0000313" key="2">
    <source>
        <dbReference type="Proteomes" id="UP000620147"/>
    </source>
</evidence>
<accession>A0ABQ1E1I2</accession>
<name>A0ABQ1E1I2_9FIRM</name>
<sequence>MAHRASDFQKCGTACLCGCCAKVGKDGRSIEVRHAPQIVLIQIVRRVYAAADQQFVLGAGANQIAECDLDVEIVQLLQKTVRFFINEVLCHICTDLQRQLFTGIHQQSAEVCAITVKFLSQHFADCRFMLRAHLPDPRRFAVLDRVGICNIMDIGQIRLAAVAFADESDRCCSGIDPAAHFIIPEPDVRAGSGVGALGVDEELIVKIIRFVEPGCCGEELHPRLRRVCDLFTGMCEQTGDRLHFRH</sequence>
<keyword evidence="2" id="KW-1185">Reference proteome</keyword>
<proteinExistence type="predicted"/>
<gene>
    <name evidence="1" type="ORF">BUFA31_19870</name>
</gene>
<evidence type="ECO:0000313" key="1">
    <source>
        <dbReference type="EMBL" id="GFO88823.1"/>
    </source>
</evidence>
<comment type="caution">
    <text evidence="1">The sequence shown here is derived from an EMBL/GenBank/DDBJ whole genome shotgun (WGS) entry which is preliminary data.</text>
</comment>
<organism evidence="1 2">
    <name type="scientific">Butyricicoccus faecihominis</name>
    <dbReference type="NCBI Taxonomy" id="1712515"/>
    <lineage>
        <taxon>Bacteria</taxon>
        <taxon>Bacillati</taxon>
        <taxon>Bacillota</taxon>
        <taxon>Clostridia</taxon>
        <taxon>Eubacteriales</taxon>
        <taxon>Butyricicoccaceae</taxon>
        <taxon>Butyricicoccus</taxon>
    </lineage>
</organism>
<dbReference type="Proteomes" id="UP000620147">
    <property type="component" value="Unassembled WGS sequence"/>
</dbReference>